<feature type="transmembrane region" description="Helical" evidence="1">
    <location>
        <begin position="138"/>
        <end position="159"/>
    </location>
</feature>
<name>A0ABU6J712_9BURK</name>
<organism evidence="2 3">
    <name type="scientific">Noviherbaspirillum album</name>
    <dbReference type="NCBI Taxonomy" id="3080276"/>
    <lineage>
        <taxon>Bacteria</taxon>
        <taxon>Pseudomonadati</taxon>
        <taxon>Pseudomonadota</taxon>
        <taxon>Betaproteobacteria</taxon>
        <taxon>Burkholderiales</taxon>
        <taxon>Oxalobacteraceae</taxon>
        <taxon>Noviherbaspirillum</taxon>
    </lineage>
</organism>
<feature type="transmembrane region" description="Helical" evidence="1">
    <location>
        <begin position="205"/>
        <end position="226"/>
    </location>
</feature>
<evidence type="ECO:0000256" key="1">
    <source>
        <dbReference type="SAM" id="Phobius"/>
    </source>
</evidence>
<keyword evidence="1" id="KW-0472">Membrane</keyword>
<dbReference type="RefSeq" id="WP_326506138.1">
    <property type="nucleotide sequence ID" value="NZ_JAWIIV010000006.1"/>
</dbReference>
<feature type="transmembrane region" description="Helical" evidence="1">
    <location>
        <begin position="246"/>
        <end position="266"/>
    </location>
</feature>
<accession>A0ABU6J712</accession>
<dbReference type="EMBL" id="JAWIIV010000006">
    <property type="protein sequence ID" value="MEC4719423.1"/>
    <property type="molecule type" value="Genomic_DNA"/>
</dbReference>
<reference evidence="2 3" key="1">
    <citation type="submission" date="2023-10" db="EMBL/GenBank/DDBJ databases">
        <title>Noviherbaspirillum sp. CPCC 100848 genome assembly.</title>
        <authorList>
            <person name="Li X.Y."/>
            <person name="Fang X.M."/>
        </authorList>
    </citation>
    <scope>NUCLEOTIDE SEQUENCE [LARGE SCALE GENOMIC DNA]</scope>
    <source>
        <strain evidence="2 3">CPCC 100848</strain>
    </source>
</reference>
<evidence type="ECO:0000313" key="2">
    <source>
        <dbReference type="EMBL" id="MEC4719423.1"/>
    </source>
</evidence>
<feature type="transmembrane region" description="Helical" evidence="1">
    <location>
        <begin position="386"/>
        <end position="403"/>
    </location>
</feature>
<feature type="transmembrane region" description="Helical" evidence="1">
    <location>
        <begin position="352"/>
        <end position="374"/>
    </location>
</feature>
<feature type="transmembrane region" description="Helical" evidence="1">
    <location>
        <begin position="179"/>
        <end position="198"/>
    </location>
</feature>
<dbReference type="Proteomes" id="UP001352263">
    <property type="component" value="Unassembled WGS sequence"/>
</dbReference>
<keyword evidence="1" id="KW-1133">Transmembrane helix</keyword>
<feature type="transmembrane region" description="Helical" evidence="1">
    <location>
        <begin position="106"/>
        <end position="126"/>
    </location>
</feature>
<evidence type="ECO:0000313" key="3">
    <source>
        <dbReference type="Proteomes" id="UP001352263"/>
    </source>
</evidence>
<protein>
    <submittedName>
        <fullName evidence="2">Uncharacterized protein</fullName>
    </submittedName>
</protein>
<keyword evidence="3" id="KW-1185">Reference proteome</keyword>
<gene>
    <name evidence="2" type="ORF">RY831_09695</name>
</gene>
<keyword evidence="1" id="KW-0812">Transmembrane</keyword>
<proteinExistence type="predicted"/>
<comment type="caution">
    <text evidence="2">The sequence shown here is derived from an EMBL/GenBank/DDBJ whole genome shotgun (WGS) entry which is preliminary data.</text>
</comment>
<sequence length="460" mass="50713">MSSHARNGGIRIAVLGLHLLAFLLLAHGYENSVSVIYASEGFHYTPNDDKWLTALGLTAALSILTPLRSDRASTLFYHLVLCIVLIPMLVLFHAEDQPGEYVAQVAVGYVLSICLRPLMTLGPPAWLRMSPHGLRRAFLAVALLYIAAILAMGGGRYLNFDMTRVYDLRADAAGNLPSFFDYLSPLVSKVVVPTALVLSILHRQVFAALVFALCSVLIFGLTAHKSPLFYPLLVLGVYLASSRKQLALLLGVAVVALLGLSLADFWMARHYDDEVYGWTGKLVMRRVFFLPAQLNFMYYDFFSRNEWVWFSNSKLTLGLANYPYDLPVTHLIGREYFDSESMGANTGWFGSGYMQAGFAGVLLYAAVIAAVFCYVDGCARRSGKQALMTAAVVVPLFALLTSSDLLTAFFTHGLYLNLLVLACLINKEPLHARRPSHQRASSLRYPRLRQAVPQPGSAGI</sequence>
<feature type="transmembrane region" description="Helical" evidence="1">
    <location>
        <begin position="75"/>
        <end position="94"/>
    </location>
</feature>